<dbReference type="AlphaFoldDB" id="A7APB8"/>
<feature type="compositionally biased region" description="Polar residues" evidence="1">
    <location>
        <begin position="351"/>
        <end position="363"/>
    </location>
</feature>
<dbReference type="Pfam" id="PF04139">
    <property type="entry name" value="Rad9"/>
    <property type="match status" value="1"/>
</dbReference>
<dbReference type="OMA" id="MEYELNA"/>
<dbReference type="GO" id="GO:0030896">
    <property type="term" value="C:checkpoint clamp complex"/>
    <property type="evidence" value="ECO:0007669"/>
    <property type="project" value="InterPro"/>
</dbReference>
<dbReference type="KEGG" id="bbo:BBOV_III008420"/>
<dbReference type="GO" id="GO:0071479">
    <property type="term" value="P:cellular response to ionizing radiation"/>
    <property type="evidence" value="ECO:0007669"/>
    <property type="project" value="TreeGrafter"/>
</dbReference>
<reference evidence="3" key="3">
    <citation type="journal article" date="2021" name="Int. J. Parasitol.">
        <title>Comparative analysis of gene expression between Babesia bovis blood stages and kinetes allowed by improved genome annotation.</title>
        <authorList>
            <person name="Ueti M.W."/>
            <person name="Johnson W.C."/>
            <person name="Kappmeyer L.S."/>
            <person name="Herndon D.R."/>
            <person name="Mousel M.R."/>
            <person name="Reif K.E."/>
            <person name="Taus N.S."/>
            <person name="Ifeonu O.O."/>
            <person name="Silva J.C."/>
            <person name="Suarez C.E."/>
            <person name="Brayton K.A."/>
        </authorList>
    </citation>
    <scope>NUCLEOTIDE SEQUENCE [LARGE SCALE GENOMIC DNA]</scope>
</reference>
<dbReference type="PANTHER" id="PTHR15237:SF0">
    <property type="entry name" value="CELL CYCLE CHECKPOINT CONTROL PROTEIN"/>
    <property type="match status" value="1"/>
</dbReference>
<feature type="region of interest" description="Disordered" evidence="1">
    <location>
        <begin position="351"/>
        <end position="432"/>
    </location>
</feature>
<organism evidence="2 3">
    <name type="scientific">Babesia bovis</name>
    <dbReference type="NCBI Taxonomy" id="5865"/>
    <lineage>
        <taxon>Eukaryota</taxon>
        <taxon>Sar</taxon>
        <taxon>Alveolata</taxon>
        <taxon>Apicomplexa</taxon>
        <taxon>Aconoidasida</taxon>
        <taxon>Piroplasmida</taxon>
        <taxon>Babesiidae</taxon>
        <taxon>Babesia</taxon>
    </lineage>
</organism>
<dbReference type="GeneID" id="5480222"/>
<dbReference type="InterPro" id="IPR046938">
    <property type="entry name" value="DNA_clamp_sf"/>
</dbReference>
<reference evidence="2 3" key="1">
    <citation type="journal article" date="2007" name="PLoS Pathog.">
        <title>Genome sequence of Babesia bovis and comparative analysis of apicomplexan hemoprotozoa.</title>
        <authorList>
            <person name="Brayton K.A."/>
            <person name="Lau A.O.T."/>
            <person name="Herndon D.R."/>
            <person name="Hannick L."/>
            <person name="Kappmeyer L.S."/>
            <person name="Berens S.J."/>
            <person name="Bidwell S.L."/>
            <person name="Brown W.C."/>
            <person name="Crabtree J."/>
            <person name="Fadrosh D."/>
            <person name="Feldblum T."/>
            <person name="Forberger H.A."/>
            <person name="Haas B.J."/>
            <person name="Howell J.M."/>
            <person name="Khouri H."/>
            <person name="Koo H."/>
            <person name="Mann D.J."/>
            <person name="Norimine J."/>
            <person name="Paulsen I.T."/>
            <person name="Radune D."/>
            <person name="Ren Q."/>
            <person name="Smith R.K. Jr."/>
            <person name="Suarez C.E."/>
            <person name="White O."/>
            <person name="Wortman J.R."/>
            <person name="Knowles D.P. Jr."/>
            <person name="McElwain T.F."/>
            <person name="Nene V.M."/>
        </authorList>
    </citation>
    <scope>NUCLEOTIDE SEQUENCE [LARGE SCALE GENOMIC DNA]</scope>
    <source>
        <strain evidence="2">T2Bo</strain>
    </source>
</reference>
<dbReference type="InParanoid" id="A7APB8"/>
<evidence type="ECO:0000313" key="2">
    <source>
        <dbReference type="EMBL" id="EDO08402.1"/>
    </source>
</evidence>
<comment type="caution">
    <text evidence="2">The sequence shown here is derived from an EMBL/GenBank/DDBJ whole genome shotgun (WGS) entry which is preliminary data.</text>
</comment>
<dbReference type="GO" id="GO:0000076">
    <property type="term" value="P:DNA replication checkpoint signaling"/>
    <property type="evidence" value="ECO:0007669"/>
    <property type="project" value="TreeGrafter"/>
</dbReference>
<keyword evidence="3" id="KW-1185">Reference proteome</keyword>
<dbReference type="Proteomes" id="UP000002173">
    <property type="component" value="Unassembled WGS sequence"/>
</dbReference>
<dbReference type="Gene3D" id="3.70.10.10">
    <property type="match status" value="1"/>
</dbReference>
<gene>
    <name evidence="2" type="ORF">BBOV_III008420</name>
</gene>
<proteinExistence type="predicted"/>
<feature type="compositionally biased region" description="Basic and acidic residues" evidence="1">
    <location>
        <begin position="413"/>
        <end position="422"/>
    </location>
</feature>
<dbReference type="eggNOG" id="KOG2388">
    <property type="taxonomic scope" value="Eukaryota"/>
</dbReference>
<dbReference type="EMBL" id="AAXT01000001">
    <property type="protein sequence ID" value="EDO08402.1"/>
    <property type="molecule type" value="Genomic_DNA"/>
</dbReference>
<dbReference type="SUPFAM" id="SSF55979">
    <property type="entry name" value="DNA clamp"/>
    <property type="match status" value="1"/>
</dbReference>
<dbReference type="GO" id="GO:0006281">
    <property type="term" value="P:DNA repair"/>
    <property type="evidence" value="ECO:0007669"/>
    <property type="project" value="TreeGrafter"/>
</dbReference>
<sequence>MEYELNATQTLLLKRIFLLFRQVSTNVQIIASENGLNLYALNGSNSAWLHIQLGKDFFRKIDIGVDEATCDPQDVIKHWLFSTKNLCQALNIVSAIGARNQGYSAVFLKDGSNTEENTVRATVALEKLLIREEQDHGNLVSFVMCCAEEHIQRSSILCYEDHRVSIPDDICWQNWHYMRMQPSLLNKSISPYWSPFDDISISYDSVKDLVTLSVVKSSFRVGRKTKSKAGRRAGISGKITINGSHFIKLKIDDGIQTPNDVVISLKELISLSSFSDSIKSPLSLVIRNPGDPVILLFGDAVDIADNTDGEISIHQVVAQATTQMVGAPYDNILLTNPNKAWAGSLWLSSMQQPGDPSTNTLTVDTGGEATVDPEESVLNTNSEDTPVPEEEPELLKEATPKASKKKSKKKSKKSESSPKSPKELGNTPAEYRHLTYSQRDDIYKTILLDFMPSSCYLPGVPINVVGGTPMDSSQYTKSDSDSLYQTDSRNSDILCSQLAGIW</sequence>
<dbReference type="GO" id="GO:0031573">
    <property type="term" value="P:mitotic intra-S DNA damage checkpoint signaling"/>
    <property type="evidence" value="ECO:0007669"/>
    <property type="project" value="TreeGrafter"/>
</dbReference>
<dbReference type="InterPro" id="IPR007268">
    <property type="entry name" value="Rad9/Ddc1"/>
</dbReference>
<feature type="compositionally biased region" description="Basic residues" evidence="1">
    <location>
        <begin position="402"/>
        <end position="412"/>
    </location>
</feature>
<protein>
    <submittedName>
        <fullName evidence="2">Uncharacterized protein</fullName>
    </submittedName>
</protein>
<reference evidence="3" key="2">
    <citation type="journal article" date="2020" name="Data Brief">
        <title>Transcriptome dataset of Babesia bovis life stages within vertebrate and invertebrate hosts.</title>
        <authorList>
            <person name="Ueti M.W."/>
            <person name="Johnson W.C."/>
            <person name="Kappmeyer L.S."/>
            <person name="Herndon D.R."/>
            <person name="Mousel M.R."/>
            <person name="Reif K.E."/>
            <person name="Taus N.S."/>
            <person name="Ifeonu O.O."/>
            <person name="Silva J.C."/>
            <person name="Suarez C.E."/>
            <person name="Brayton K.A."/>
        </authorList>
    </citation>
    <scope>NUCLEOTIDE SEQUENCE [LARGE SCALE GENOMIC DNA]</scope>
</reference>
<evidence type="ECO:0000313" key="3">
    <source>
        <dbReference type="Proteomes" id="UP000002173"/>
    </source>
</evidence>
<dbReference type="PANTHER" id="PTHR15237">
    <property type="entry name" value="DNA REPAIR PROTEIN RAD9"/>
    <property type="match status" value="1"/>
</dbReference>
<dbReference type="STRING" id="5865.A7APB8"/>
<accession>A7APB8</accession>
<dbReference type="RefSeq" id="XP_001611970.1">
    <property type="nucleotide sequence ID" value="XM_001611920.1"/>
</dbReference>
<evidence type="ECO:0000256" key="1">
    <source>
        <dbReference type="SAM" id="MobiDB-lite"/>
    </source>
</evidence>
<dbReference type="VEuPathDB" id="PiroplasmaDB:BBOV_III008420"/>
<name>A7APB8_BABBO</name>